<reference evidence="4" key="2">
    <citation type="submission" date="2020-02" db="EMBL/GenBank/DDBJ databases">
        <authorList>
            <person name="Gilchrist C.L.M."/>
            <person name="Chooi Y.-H."/>
        </authorList>
    </citation>
    <scope>NUCLEOTIDE SEQUENCE</scope>
    <source>
        <strain evidence="4">MST-FP2251</strain>
    </source>
</reference>
<dbReference type="Pfam" id="PF00501">
    <property type="entry name" value="AMP-binding"/>
    <property type="match status" value="1"/>
</dbReference>
<dbReference type="InterPro" id="IPR045851">
    <property type="entry name" value="AMP-bd_C_sf"/>
</dbReference>
<evidence type="ECO:0000259" key="3">
    <source>
        <dbReference type="Pfam" id="PF13193"/>
    </source>
</evidence>
<proteinExistence type="inferred from homology"/>
<comment type="caution">
    <text evidence="4">The sequence shown here is derived from an EMBL/GenBank/DDBJ whole genome shotgun (WGS) entry which is preliminary data.</text>
</comment>
<dbReference type="Gene3D" id="3.30.300.30">
    <property type="match status" value="1"/>
</dbReference>
<dbReference type="SUPFAM" id="SSF56801">
    <property type="entry name" value="Acetyl-CoA synthetase-like"/>
    <property type="match status" value="1"/>
</dbReference>
<dbReference type="AlphaFoldDB" id="A0AAD4GQN3"/>
<dbReference type="GO" id="GO:0019748">
    <property type="term" value="P:secondary metabolic process"/>
    <property type="evidence" value="ECO:0007669"/>
    <property type="project" value="TreeGrafter"/>
</dbReference>
<dbReference type="GO" id="GO:0016405">
    <property type="term" value="F:CoA-ligase activity"/>
    <property type="evidence" value="ECO:0007669"/>
    <property type="project" value="TreeGrafter"/>
</dbReference>
<dbReference type="InterPro" id="IPR042099">
    <property type="entry name" value="ANL_N_sf"/>
</dbReference>
<evidence type="ECO:0000313" key="4">
    <source>
        <dbReference type="EMBL" id="KAF9885686.1"/>
    </source>
</evidence>
<dbReference type="PANTHER" id="PTHR24096">
    <property type="entry name" value="LONG-CHAIN-FATTY-ACID--COA LIGASE"/>
    <property type="match status" value="1"/>
</dbReference>
<gene>
    <name evidence="4" type="ORF">FE257_012668</name>
</gene>
<dbReference type="FunFam" id="3.30.300.30:FF:000007">
    <property type="entry name" value="4-coumarate--CoA ligase 2"/>
    <property type="match status" value="1"/>
</dbReference>
<name>A0AAD4GQN3_ASPNN</name>
<evidence type="ECO:0000259" key="2">
    <source>
        <dbReference type="Pfam" id="PF00501"/>
    </source>
</evidence>
<dbReference type="Pfam" id="PF13193">
    <property type="entry name" value="AMP-binding_C"/>
    <property type="match status" value="1"/>
</dbReference>
<accession>A0AAD4GQN3</accession>
<evidence type="ECO:0000313" key="5">
    <source>
        <dbReference type="Proteomes" id="UP001194746"/>
    </source>
</evidence>
<feature type="domain" description="AMP-dependent synthetase/ligase" evidence="2">
    <location>
        <begin position="54"/>
        <end position="365"/>
    </location>
</feature>
<dbReference type="Gene3D" id="3.40.50.12780">
    <property type="entry name" value="N-terminal domain of ligase-like"/>
    <property type="match status" value="1"/>
</dbReference>
<dbReference type="EMBL" id="VCAU01000091">
    <property type="protein sequence ID" value="KAF9885686.1"/>
    <property type="molecule type" value="Genomic_DNA"/>
</dbReference>
<organism evidence="4 5">
    <name type="scientific">Aspergillus nanangensis</name>
    <dbReference type="NCBI Taxonomy" id="2582783"/>
    <lineage>
        <taxon>Eukaryota</taxon>
        <taxon>Fungi</taxon>
        <taxon>Dikarya</taxon>
        <taxon>Ascomycota</taxon>
        <taxon>Pezizomycotina</taxon>
        <taxon>Eurotiomycetes</taxon>
        <taxon>Eurotiomycetidae</taxon>
        <taxon>Eurotiales</taxon>
        <taxon>Aspergillaceae</taxon>
        <taxon>Aspergillus</taxon>
        <taxon>Aspergillus subgen. Circumdati</taxon>
    </lineage>
</organism>
<evidence type="ECO:0000256" key="1">
    <source>
        <dbReference type="ARBA" id="ARBA00006432"/>
    </source>
</evidence>
<dbReference type="InterPro" id="IPR000873">
    <property type="entry name" value="AMP-dep_synth/lig_dom"/>
</dbReference>
<keyword evidence="5" id="KW-1185">Reference proteome</keyword>
<dbReference type="Proteomes" id="UP001194746">
    <property type="component" value="Unassembled WGS sequence"/>
</dbReference>
<protein>
    <submittedName>
        <fullName evidence="4">Uncharacterized protein</fullName>
    </submittedName>
</protein>
<dbReference type="InterPro" id="IPR025110">
    <property type="entry name" value="AMP-bd_C"/>
</dbReference>
<dbReference type="CDD" id="cd05911">
    <property type="entry name" value="Firefly_Luc_like"/>
    <property type="match status" value="1"/>
</dbReference>
<comment type="similarity">
    <text evidence="1">Belongs to the ATP-dependent AMP-binding enzyme family.</text>
</comment>
<sequence>MDYFKSEKTVPIPTKDMISWLFEDQKYSQDQPIWIDASDPSRSISSRQARCMIPHELAHHLRTSKAKFVVAEPEILKSMLEAAEECNLPGKNIFIFDVVGQPVPPGFVSWRQLMQNGEQDWVRFDNEHDSKTTTAARMFSSGTTGLPKAAVITHYNLVAQHTLVFEINEPTHFKASSYLFLIRFEFPGPNCLQVRRLHVLPEFHMAAVIPAHVGPLRGISTVTYVMRRFDLEPYLAYVERYKITDLIVVPPLVISVIMSPLSKKYSIKSVTHAICGAAPLDKGVQSRFRELLAPDANFTQVWGMTESTCCATRFPLGEDDTTASIGRVIPNMEAMLIDDDGQNISNYNVRGEICIRGPCVIPGYYENAQANMEAFTPDGWFKTGDVAYCDGHSKKWYIVDRKKELIKVRGFQVAPLEIEGVLIAHPGIMDVAVIGVQLSPDESELPRAYVVRRPGVGDSLSEKEVKRYSSQRLAKYKNLDGGVVFVDAIPKNATGKAMKRELREMAKAEIKAVGESKL</sequence>
<feature type="domain" description="AMP-binding enzyme C-terminal" evidence="3">
    <location>
        <begin position="417"/>
        <end position="496"/>
    </location>
</feature>
<reference evidence="4" key="1">
    <citation type="journal article" date="2019" name="Beilstein J. Org. Chem.">
        <title>Nanangenines: drimane sesquiterpenoids as the dominant metabolite cohort of a novel Australian fungus, Aspergillus nanangensis.</title>
        <authorList>
            <person name="Lacey H.J."/>
            <person name="Gilchrist C.L.M."/>
            <person name="Crombie A."/>
            <person name="Kalaitzis J.A."/>
            <person name="Vuong D."/>
            <person name="Rutledge P.J."/>
            <person name="Turner P."/>
            <person name="Pitt J.I."/>
            <person name="Lacey E."/>
            <person name="Chooi Y.H."/>
            <person name="Piggott A.M."/>
        </authorList>
    </citation>
    <scope>NUCLEOTIDE SEQUENCE</scope>
    <source>
        <strain evidence="4">MST-FP2251</strain>
    </source>
</reference>
<dbReference type="PANTHER" id="PTHR24096:SF265">
    <property type="entry name" value="ENZYME, PUTATIVE (AFU_ORTHOLOGUE AFUA_5G14270)-RELATED"/>
    <property type="match status" value="1"/>
</dbReference>